<dbReference type="InterPro" id="IPR001179">
    <property type="entry name" value="PPIase_FKBP_dom"/>
</dbReference>
<dbReference type="Proteomes" id="UP000566071">
    <property type="component" value="Unassembled WGS sequence"/>
</dbReference>
<dbReference type="PROSITE" id="PS50059">
    <property type="entry name" value="FKBP_PPIASE"/>
    <property type="match status" value="1"/>
</dbReference>
<comment type="similarity">
    <text evidence="4">Belongs to the FKBP-type PPIase family.</text>
</comment>
<dbReference type="Gene3D" id="3.10.50.40">
    <property type="match status" value="1"/>
</dbReference>
<protein>
    <recommendedName>
        <fullName evidence="4">Peptidyl-prolyl cis-trans isomerase</fullName>
        <ecNumber evidence="4">5.2.1.8</ecNumber>
    </recommendedName>
</protein>
<evidence type="ECO:0000256" key="3">
    <source>
        <dbReference type="PROSITE-ProRule" id="PRU00277"/>
    </source>
</evidence>
<evidence type="ECO:0000313" key="6">
    <source>
        <dbReference type="EMBL" id="NNU34887.1"/>
    </source>
</evidence>
<evidence type="ECO:0000313" key="7">
    <source>
        <dbReference type="Proteomes" id="UP000566071"/>
    </source>
</evidence>
<reference evidence="6 7" key="1">
    <citation type="submission" date="2020-05" db="EMBL/GenBank/DDBJ databases">
        <authorList>
            <person name="Khan S.A."/>
            <person name="Jeon C.O."/>
            <person name="Chun B.H."/>
        </authorList>
    </citation>
    <scope>NUCLEOTIDE SEQUENCE [LARGE SCALE GENOMIC DNA]</scope>
    <source>
        <strain evidence="6 7">S1162</strain>
    </source>
</reference>
<dbReference type="EC" id="5.2.1.8" evidence="4"/>
<keyword evidence="7" id="KW-1185">Reference proteome</keyword>
<organism evidence="6 7">
    <name type="scientific">Mucilaginibacter humi</name>
    <dbReference type="NCBI Taxonomy" id="2732510"/>
    <lineage>
        <taxon>Bacteria</taxon>
        <taxon>Pseudomonadati</taxon>
        <taxon>Bacteroidota</taxon>
        <taxon>Sphingobacteriia</taxon>
        <taxon>Sphingobacteriales</taxon>
        <taxon>Sphingobacteriaceae</taxon>
        <taxon>Mucilaginibacter</taxon>
    </lineage>
</organism>
<name>A0ABX1W3T5_9SPHI</name>
<keyword evidence="2 3" id="KW-0697">Rotamase</keyword>
<proteinExistence type="inferred from homology"/>
<dbReference type="EMBL" id="JABFCR010000077">
    <property type="protein sequence ID" value="NNU34887.1"/>
    <property type="molecule type" value="Genomic_DNA"/>
</dbReference>
<evidence type="ECO:0000256" key="4">
    <source>
        <dbReference type="RuleBase" id="RU003915"/>
    </source>
</evidence>
<accession>A0ABX1W3T5</accession>
<dbReference type="Pfam" id="PF00254">
    <property type="entry name" value="FKBP_C"/>
    <property type="match status" value="1"/>
</dbReference>
<dbReference type="InterPro" id="IPR046357">
    <property type="entry name" value="PPIase_dom_sf"/>
</dbReference>
<comment type="caution">
    <text evidence="6">The sequence shown here is derived from an EMBL/GenBank/DDBJ whole genome shotgun (WGS) entry which is preliminary data.</text>
</comment>
<feature type="domain" description="PPIase FKBP-type" evidence="5">
    <location>
        <begin position="1"/>
        <end position="48"/>
    </location>
</feature>
<dbReference type="SUPFAM" id="SSF54534">
    <property type="entry name" value="FKBP-like"/>
    <property type="match status" value="1"/>
</dbReference>
<keyword evidence="3 4" id="KW-0413">Isomerase</keyword>
<evidence type="ECO:0000256" key="2">
    <source>
        <dbReference type="ARBA" id="ARBA00023110"/>
    </source>
</evidence>
<evidence type="ECO:0000256" key="1">
    <source>
        <dbReference type="ARBA" id="ARBA00000971"/>
    </source>
</evidence>
<evidence type="ECO:0000259" key="5">
    <source>
        <dbReference type="PROSITE" id="PS50059"/>
    </source>
</evidence>
<comment type="catalytic activity">
    <reaction evidence="1 3 4">
        <text>[protein]-peptidylproline (omega=180) = [protein]-peptidylproline (omega=0)</text>
        <dbReference type="Rhea" id="RHEA:16237"/>
        <dbReference type="Rhea" id="RHEA-COMP:10747"/>
        <dbReference type="Rhea" id="RHEA-COMP:10748"/>
        <dbReference type="ChEBI" id="CHEBI:83833"/>
        <dbReference type="ChEBI" id="CHEBI:83834"/>
        <dbReference type="EC" id="5.2.1.8"/>
    </reaction>
</comment>
<gene>
    <name evidence="6" type="ORF">HK413_14040</name>
</gene>
<sequence>MDQSFLLVNKGTKYTIIVPSSLAYGATGGGPIPGYAATRFDLEVVDIIHPKAGAAAPATAAKK</sequence>